<evidence type="ECO:0000256" key="4">
    <source>
        <dbReference type="SAM" id="MobiDB-lite"/>
    </source>
</evidence>
<comment type="caution">
    <text evidence="7">The sequence shown here is derived from an EMBL/GenBank/DDBJ whole genome shotgun (WGS) entry which is preliminary data.</text>
</comment>
<dbReference type="Gene3D" id="1.10.10.60">
    <property type="entry name" value="Homeodomain-like"/>
    <property type="match status" value="1"/>
</dbReference>
<dbReference type="PROSITE" id="PS51294">
    <property type="entry name" value="HTH_MYB"/>
    <property type="match status" value="1"/>
</dbReference>
<dbReference type="NCBIfam" id="TIGR01557">
    <property type="entry name" value="myb_SHAQKYF"/>
    <property type="match status" value="1"/>
</dbReference>
<sequence length="182" mass="20458">MTMDMQSNCETLPSGTSRTQDMSQHNQLAWTIRDHYSIVGLTMKYFSPHSMLQVPCSHTPKATPTSTGPWTADEHARFLAAIETLPQGPWKAIAKDIGTRTPRQVQTHAQKYREKLFRQSKTPTKKAKAGLKYHQKCIEATPSCDTSDDDASSLSMDDAMEFLVQLVAESSNWDLPDEPWTV</sequence>
<dbReference type="VEuPathDB" id="FungiDB:H257_07270"/>
<dbReference type="InterPro" id="IPR006447">
    <property type="entry name" value="Myb_dom_plants"/>
</dbReference>
<protein>
    <submittedName>
        <fullName evidence="7">Uncharacterized protein</fullName>
    </submittedName>
</protein>
<feature type="domain" description="HTH myb-type" evidence="6">
    <location>
        <begin position="68"/>
        <end position="117"/>
    </location>
</feature>
<evidence type="ECO:0000313" key="8">
    <source>
        <dbReference type="Proteomes" id="UP000469452"/>
    </source>
</evidence>
<evidence type="ECO:0000256" key="3">
    <source>
        <dbReference type="ARBA" id="ARBA00023242"/>
    </source>
</evidence>
<dbReference type="InterPro" id="IPR001005">
    <property type="entry name" value="SANT/Myb"/>
</dbReference>
<name>A0A6A4ZFR3_APHAT</name>
<dbReference type="PANTHER" id="PTHR44042">
    <property type="entry name" value="DUPLICATED HOMEODOMAIN-LIKE SUPERFAMILY PROTEIN-RELATED"/>
    <property type="match status" value="1"/>
</dbReference>
<dbReference type="PANTHER" id="PTHR44042:SF67">
    <property type="entry name" value="MYB-LIKE PROTEIN I"/>
    <property type="match status" value="1"/>
</dbReference>
<dbReference type="PROSITE" id="PS50090">
    <property type="entry name" value="MYB_LIKE"/>
    <property type="match status" value="1"/>
</dbReference>
<evidence type="ECO:0000313" key="7">
    <source>
        <dbReference type="EMBL" id="KAF0710446.1"/>
    </source>
</evidence>
<dbReference type="SUPFAM" id="SSF46689">
    <property type="entry name" value="Homeodomain-like"/>
    <property type="match status" value="1"/>
</dbReference>
<organism evidence="7 8">
    <name type="scientific">Aphanomyces astaci</name>
    <name type="common">Crayfish plague agent</name>
    <dbReference type="NCBI Taxonomy" id="112090"/>
    <lineage>
        <taxon>Eukaryota</taxon>
        <taxon>Sar</taxon>
        <taxon>Stramenopiles</taxon>
        <taxon>Oomycota</taxon>
        <taxon>Saprolegniomycetes</taxon>
        <taxon>Saprolegniales</taxon>
        <taxon>Verrucalvaceae</taxon>
        <taxon>Aphanomyces</taxon>
    </lineage>
</organism>
<evidence type="ECO:0000259" key="6">
    <source>
        <dbReference type="PROSITE" id="PS51294"/>
    </source>
</evidence>
<accession>A0A6A4ZFR3</accession>
<keyword evidence="2" id="KW-0804">Transcription</keyword>
<evidence type="ECO:0000259" key="5">
    <source>
        <dbReference type="PROSITE" id="PS50090"/>
    </source>
</evidence>
<reference evidence="7 8" key="1">
    <citation type="submission" date="2019-06" db="EMBL/GenBank/DDBJ databases">
        <title>Genomics analysis of Aphanomyces spp. identifies a new class of oomycete effector associated with host adaptation.</title>
        <authorList>
            <person name="Gaulin E."/>
        </authorList>
    </citation>
    <scope>NUCLEOTIDE SEQUENCE [LARGE SCALE GENOMIC DNA]</scope>
    <source>
        <strain evidence="7 8">E</strain>
    </source>
</reference>
<dbReference type="Pfam" id="PF00249">
    <property type="entry name" value="Myb_DNA-binding"/>
    <property type="match status" value="1"/>
</dbReference>
<evidence type="ECO:0000256" key="1">
    <source>
        <dbReference type="ARBA" id="ARBA00023015"/>
    </source>
</evidence>
<dbReference type="SMART" id="SM00717">
    <property type="entry name" value="SANT"/>
    <property type="match status" value="1"/>
</dbReference>
<dbReference type="InterPro" id="IPR017930">
    <property type="entry name" value="Myb_dom"/>
</dbReference>
<feature type="region of interest" description="Disordered" evidence="4">
    <location>
        <begin position="1"/>
        <end position="20"/>
    </location>
</feature>
<proteinExistence type="predicted"/>
<gene>
    <name evidence="7" type="ORF">AaE_012521</name>
</gene>
<dbReference type="CDD" id="cd00167">
    <property type="entry name" value="SANT"/>
    <property type="match status" value="1"/>
</dbReference>
<dbReference type="AlphaFoldDB" id="A0A6A4ZFR3"/>
<keyword evidence="1" id="KW-0805">Transcription regulation</keyword>
<keyword evidence="3" id="KW-0539">Nucleus</keyword>
<dbReference type="GO" id="GO:0003677">
    <property type="term" value="F:DNA binding"/>
    <property type="evidence" value="ECO:0007669"/>
    <property type="project" value="InterPro"/>
</dbReference>
<evidence type="ECO:0000256" key="2">
    <source>
        <dbReference type="ARBA" id="ARBA00023163"/>
    </source>
</evidence>
<dbReference type="EMBL" id="VJMI01018520">
    <property type="protein sequence ID" value="KAF0710446.1"/>
    <property type="molecule type" value="Genomic_DNA"/>
</dbReference>
<dbReference type="InterPro" id="IPR009057">
    <property type="entry name" value="Homeodomain-like_sf"/>
</dbReference>
<dbReference type="Proteomes" id="UP000469452">
    <property type="component" value="Unassembled WGS sequence"/>
</dbReference>
<feature type="domain" description="Myb-like" evidence="5">
    <location>
        <begin position="62"/>
        <end position="113"/>
    </location>
</feature>